<sequence>MVRTRADRVPRRAVGEKSSAKKNVAVKINTPKKNGRGRKKYTSGNPYHPRETPQWQKSITCFMNSPGTTAEATADEASSKEDNNPDIKEDIEDEDEDDETD</sequence>
<feature type="compositionally biased region" description="Basic and acidic residues" evidence="1">
    <location>
        <begin position="1"/>
        <end position="19"/>
    </location>
</feature>
<organism evidence="4">
    <name type="scientific">Harpegnathos saltator</name>
    <name type="common">Jerdon's jumping ant</name>
    <dbReference type="NCBI Taxonomy" id="610380"/>
    <lineage>
        <taxon>Eukaryota</taxon>
        <taxon>Metazoa</taxon>
        <taxon>Ecdysozoa</taxon>
        <taxon>Arthropoda</taxon>
        <taxon>Hexapoda</taxon>
        <taxon>Insecta</taxon>
        <taxon>Pterygota</taxon>
        <taxon>Neoptera</taxon>
        <taxon>Endopterygota</taxon>
        <taxon>Hymenoptera</taxon>
        <taxon>Apocrita</taxon>
        <taxon>Aculeata</taxon>
        <taxon>Formicoidea</taxon>
        <taxon>Formicidae</taxon>
        <taxon>Ponerinae</taxon>
        <taxon>Ponerini</taxon>
        <taxon>Harpegnathos</taxon>
    </lineage>
</organism>
<proteinExistence type="predicted"/>
<reference evidence="3 4" key="1">
    <citation type="journal article" date="2010" name="Science">
        <title>Genomic comparison of the ants Camponotus floridanus and Harpegnathos saltator.</title>
        <authorList>
            <person name="Bonasio R."/>
            <person name="Zhang G."/>
            <person name="Ye C."/>
            <person name="Mutti N.S."/>
            <person name="Fang X."/>
            <person name="Qin N."/>
            <person name="Donahue G."/>
            <person name="Yang P."/>
            <person name="Li Q."/>
            <person name="Li C."/>
            <person name="Zhang P."/>
            <person name="Huang Z."/>
            <person name="Berger S.L."/>
            <person name="Reinberg D."/>
            <person name="Wang J."/>
            <person name="Liebig J."/>
        </authorList>
    </citation>
    <scope>NUCLEOTIDE SEQUENCE [LARGE SCALE GENOMIC DNA]</scope>
    <source>
        <strain evidence="3 4">R22 G/1</strain>
    </source>
</reference>
<protein>
    <recommendedName>
        <fullName evidence="2">PCNA-associated factor histone-like domain-containing protein</fullName>
    </recommendedName>
</protein>
<dbReference type="Proteomes" id="UP000008237">
    <property type="component" value="Unassembled WGS sequence"/>
</dbReference>
<name>E2BV21_HARSA</name>
<evidence type="ECO:0000313" key="3">
    <source>
        <dbReference type="EMBL" id="EFN80452.1"/>
    </source>
</evidence>
<evidence type="ECO:0000313" key="4">
    <source>
        <dbReference type="Proteomes" id="UP000008237"/>
    </source>
</evidence>
<dbReference type="OrthoDB" id="7479084at2759"/>
<dbReference type="PhylomeDB" id="E2BV21"/>
<feature type="compositionally biased region" description="Acidic residues" evidence="1">
    <location>
        <begin position="89"/>
        <end position="101"/>
    </location>
</feature>
<feature type="region of interest" description="Disordered" evidence="1">
    <location>
        <begin position="1"/>
        <end position="101"/>
    </location>
</feature>
<feature type="compositionally biased region" description="Basic and acidic residues" evidence="1">
    <location>
        <begin position="77"/>
        <end position="88"/>
    </location>
</feature>
<dbReference type="STRING" id="610380.E2BV21"/>
<dbReference type="Pfam" id="PF15715">
    <property type="entry name" value="PAF"/>
    <property type="match status" value="1"/>
</dbReference>
<feature type="compositionally biased region" description="Polar residues" evidence="1">
    <location>
        <begin position="53"/>
        <end position="67"/>
    </location>
</feature>
<dbReference type="KEGG" id="hst:105186846"/>
<dbReference type="AlphaFoldDB" id="E2BV21"/>
<gene>
    <name evidence="3" type="ORF">EAI_02803</name>
</gene>
<dbReference type="OMA" id="CFLNQGS"/>
<dbReference type="EMBL" id="GL450787">
    <property type="protein sequence ID" value="EFN80452.1"/>
    <property type="molecule type" value="Genomic_DNA"/>
</dbReference>
<dbReference type="InParanoid" id="E2BV21"/>
<feature type="domain" description="PCNA-associated factor histone-like" evidence="2">
    <location>
        <begin position="1"/>
        <end position="90"/>
    </location>
</feature>
<keyword evidence="4" id="KW-1185">Reference proteome</keyword>
<accession>E2BV21</accession>
<dbReference type="InterPro" id="IPR031444">
    <property type="entry name" value="PCNA-AF_dom"/>
</dbReference>
<evidence type="ECO:0000256" key="1">
    <source>
        <dbReference type="SAM" id="MobiDB-lite"/>
    </source>
</evidence>
<evidence type="ECO:0000259" key="2">
    <source>
        <dbReference type="Pfam" id="PF15715"/>
    </source>
</evidence>